<feature type="transmembrane region" description="Helical" evidence="2">
    <location>
        <begin position="155"/>
        <end position="173"/>
    </location>
</feature>
<reference evidence="3" key="1">
    <citation type="submission" date="2021-01" db="EMBL/GenBank/DDBJ databases">
        <authorList>
            <person name="Corre E."/>
            <person name="Pelletier E."/>
            <person name="Niang G."/>
            <person name="Scheremetjew M."/>
            <person name="Finn R."/>
            <person name="Kale V."/>
            <person name="Holt S."/>
            <person name="Cochrane G."/>
            <person name="Meng A."/>
            <person name="Brown T."/>
            <person name="Cohen L."/>
        </authorList>
    </citation>
    <scope>NUCLEOTIDE SEQUENCE</scope>
    <source>
        <strain evidence="3">CCMP281</strain>
    </source>
</reference>
<feature type="transmembrane region" description="Helical" evidence="2">
    <location>
        <begin position="123"/>
        <end position="143"/>
    </location>
</feature>
<gene>
    <name evidence="3" type="ORF">HERI1096_LOCUS39590</name>
</gene>
<proteinExistence type="inferred from homology"/>
<comment type="similarity">
    <text evidence="1">Belongs to the multi antimicrobial extrusion (MATE) (TC 2.A.66.1) family.</text>
</comment>
<accession>A0A7S3C2U2</accession>
<feature type="transmembrane region" description="Helical" evidence="2">
    <location>
        <begin position="41"/>
        <end position="61"/>
    </location>
</feature>
<name>A0A7S3C2U2_9EUKA</name>
<dbReference type="GO" id="GO:0016020">
    <property type="term" value="C:membrane"/>
    <property type="evidence" value="ECO:0007669"/>
    <property type="project" value="InterPro"/>
</dbReference>
<dbReference type="Pfam" id="PF01554">
    <property type="entry name" value="MatE"/>
    <property type="match status" value="1"/>
</dbReference>
<feature type="transmembrane region" description="Helical" evidence="2">
    <location>
        <begin position="81"/>
        <end position="103"/>
    </location>
</feature>
<keyword evidence="2" id="KW-0472">Membrane</keyword>
<evidence type="ECO:0000313" key="3">
    <source>
        <dbReference type="EMBL" id="CAE0152633.1"/>
    </source>
</evidence>
<dbReference type="GO" id="GO:0042910">
    <property type="term" value="F:xenobiotic transmembrane transporter activity"/>
    <property type="evidence" value="ECO:0007669"/>
    <property type="project" value="InterPro"/>
</dbReference>
<dbReference type="InterPro" id="IPR002528">
    <property type="entry name" value="MATE_fam"/>
</dbReference>
<protein>
    <submittedName>
        <fullName evidence="3">Uncharacterized protein</fullName>
    </submittedName>
</protein>
<organism evidence="3">
    <name type="scientific">Haptolina ericina</name>
    <dbReference type="NCBI Taxonomy" id="156174"/>
    <lineage>
        <taxon>Eukaryota</taxon>
        <taxon>Haptista</taxon>
        <taxon>Haptophyta</taxon>
        <taxon>Prymnesiophyceae</taxon>
        <taxon>Prymnesiales</taxon>
        <taxon>Prymnesiaceae</taxon>
        <taxon>Haptolina</taxon>
    </lineage>
</organism>
<sequence length="234" mass="25527">MGKFIKLSLSSALGESSEWWWWEIVGIHVGTFGPQAAATHAIGYTLVPLLIMIPNSLGICLCNVIGRQLGAGDIKAAKQTAVIMVSTGTVLAIAYSTAVFIFGRRIGMFFTNAEDVLEQRESIWPWVSLFLVVDALFGMLAGLNRSLGIQARSAVCVWVCLWLIGTPLIFMFASDLDLTWRIVPGIYSFFVLALLSCSLFANWHHLAASAKSNSDKQKLWDGSHSTLDDALLAS</sequence>
<dbReference type="GO" id="GO:0015297">
    <property type="term" value="F:antiporter activity"/>
    <property type="evidence" value="ECO:0007669"/>
    <property type="project" value="InterPro"/>
</dbReference>
<dbReference type="EMBL" id="HBHX01071574">
    <property type="protein sequence ID" value="CAE0152633.1"/>
    <property type="molecule type" value="Transcribed_RNA"/>
</dbReference>
<keyword evidence="2" id="KW-1133">Transmembrane helix</keyword>
<evidence type="ECO:0000256" key="2">
    <source>
        <dbReference type="SAM" id="Phobius"/>
    </source>
</evidence>
<dbReference type="AlphaFoldDB" id="A0A7S3C2U2"/>
<evidence type="ECO:0000256" key="1">
    <source>
        <dbReference type="ARBA" id="ARBA00010199"/>
    </source>
</evidence>
<keyword evidence="2" id="KW-0812">Transmembrane</keyword>
<dbReference type="PANTHER" id="PTHR11206">
    <property type="entry name" value="MULTIDRUG RESISTANCE PROTEIN"/>
    <property type="match status" value="1"/>
</dbReference>
<feature type="transmembrane region" description="Helical" evidence="2">
    <location>
        <begin position="185"/>
        <end position="203"/>
    </location>
</feature>